<evidence type="ECO:0000256" key="1">
    <source>
        <dbReference type="SAM" id="MobiDB-lite"/>
    </source>
</evidence>
<reference evidence="2 3" key="1">
    <citation type="journal article" date="2016" name="Mol. Biol. Evol.">
        <title>Comparative Genomics of Early-Diverging Mushroom-Forming Fungi Provides Insights into the Origins of Lignocellulose Decay Capabilities.</title>
        <authorList>
            <person name="Nagy L.G."/>
            <person name="Riley R."/>
            <person name="Tritt A."/>
            <person name="Adam C."/>
            <person name="Daum C."/>
            <person name="Floudas D."/>
            <person name="Sun H."/>
            <person name="Yadav J.S."/>
            <person name="Pangilinan J."/>
            <person name="Larsson K.H."/>
            <person name="Matsuura K."/>
            <person name="Barry K."/>
            <person name="Labutti K."/>
            <person name="Kuo R."/>
            <person name="Ohm R.A."/>
            <person name="Bhattacharya S.S."/>
            <person name="Shirouzu T."/>
            <person name="Yoshinaga Y."/>
            <person name="Martin F.M."/>
            <person name="Grigoriev I.V."/>
            <person name="Hibbett D.S."/>
        </authorList>
    </citation>
    <scope>NUCLEOTIDE SEQUENCE [LARGE SCALE GENOMIC DNA]</scope>
    <source>
        <strain evidence="2 3">HHB12733</strain>
    </source>
</reference>
<protein>
    <submittedName>
        <fullName evidence="2">Uncharacterized protein</fullName>
    </submittedName>
</protein>
<name>A0A165HWQ0_9BASI</name>
<dbReference type="AlphaFoldDB" id="A0A165HWQ0"/>
<feature type="region of interest" description="Disordered" evidence="1">
    <location>
        <begin position="37"/>
        <end position="90"/>
    </location>
</feature>
<dbReference type="EMBL" id="KV423936">
    <property type="protein sequence ID" value="KZT59845.1"/>
    <property type="molecule type" value="Genomic_DNA"/>
</dbReference>
<evidence type="ECO:0000313" key="2">
    <source>
        <dbReference type="EMBL" id="KZT59845.1"/>
    </source>
</evidence>
<proteinExistence type="predicted"/>
<keyword evidence="3" id="KW-1185">Reference proteome</keyword>
<evidence type="ECO:0000313" key="3">
    <source>
        <dbReference type="Proteomes" id="UP000076842"/>
    </source>
</evidence>
<accession>A0A165HWQ0</accession>
<sequence length="117" mass="12851">MILTRCLCQYNRVAYHASYEQNMTGAVVRAVRKAHHTRSCGGNSGGPDRNTCHSSTRGNSEGRGWLENRPEIVTSRGPPPATGPGPLSLYTGGRRPVLGHFFIYRASVTLRPLRDLT</sequence>
<dbReference type="InParanoid" id="A0A165HWQ0"/>
<dbReference type="Proteomes" id="UP000076842">
    <property type="component" value="Unassembled WGS sequence"/>
</dbReference>
<gene>
    <name evidence="2" type="ORF">CALCODRAFT_165828</name>
</gene>
<organism evidence="2 3">
    <name type="scientific">Calocera cornea HHB12733</name>
    <dbReference type="NCBI Taxonomy" id="1353952"/>
    <lineage>
        <taxon>Eukaryota</taxon>
        <taxon>Fungi</taxon>
        <taxon>Dikarya</taxon>
        <taxon>Basidiomycota</taxon>
        <taxon>Agaricomycotina</taxon>
        <taxon>Dacrymycetes</taxon>
        <taxon>Dacrymycetales</taxon>
        <taxon>Dacrymycetaceae</taxon>
        <taxon>Calocera</taxon>
    </lineage>
</organism>